<accession>A0A8D8CF00</accession>
<evidence type="ECO:0000313" key="2">
    <source>
        <dbReference type="EMBL" id="CAG6489892.1"/>
    </source>
</evidence>
<reference evidence="2" key="1">
    <citation type="submission" date="2021-05" db="EMBL/GenBank/DDBJ databases">
        <authorList>
            <person name="Alioto T."/>
            <person name="Alioto T."/>
            <person name="Gomez Garrido J."/>
        </authorList>
    </citation>
    <scope>NUCLEOTIDE SEQUENCE</scope>
</reference>
<dbReference type="EMBL" id="HBUE01113687">
    <property type="protein sequence ID" value="CAG6489892.1"/>
    <property type="molecule type" value="Transcribed_RNA"/>
</dbReference>
<evidence type="ECO:0000256" key="1">
    <source>
        <dbReference type="SAM" id="MobiDB-lite"/>
    </source>
</evidence>
<dbReference type="AlphaFoldDB" id="A0A8D8CF00"/>
<name>A0A8D8CF00_CULPI</name>
<sequence>MLPSRCSSLAVACSNQPGSWSLFSSAIETLFMCTAMNCANFRIIGWTFFSRKSRIRRPAAADESEPPPAGVPGAVPVPVPNGPLPPEAFWFCEAVGEGGCC</sequence>
<feature type="compositionally biased region" description="Pro residues" evidence="1">
    <location>
        <begin position="66"/>
        <end position="76"/>
    </location>
</feature>
<proteinExistence type="predicted"/>
<protein>
    <submittedName>
        <fullName evidence="2">(northern house mosquito) hypothetical protein</fullName>
    </submittedName>
</protein>
<organism evidence="2">
    <name type="scientific">Culex pipiens</name>
    <name type="common">House mosquito</name>
    <dbReference type="NCBI Taxonomy" id="7175"/>
    <lineage>
        <taxon>Eukaryota</taxon>
        <taxon>Metazoa</taxon>
        <taxon>Ecdysozoa</taxon>
        <taxon>Arthropoda</taxon>
        <taxon>Hexapoda</taxon>
        <taxon>Insecta</taxon>
        <taxon>Pterygota</taxon>
        <taxon>Neoptera</taxon>
        <taxon>Endopterygota</taxon>
        <taxon>Diptera</taxon>
        <taxon>Nematocera</taxon>
        <taxon>Culicoidea</taxon>
        <taxon>Culicidae</taxon>
        <taxon>Culicinae</taxon>
        <taxon>Culicini</taxon>
        <taxon>Culex</taxon>
        <taxon>Culex</taxon>
    </lineage>
</organism>
<feature type="region of interest" description="Disordered" evidence="1">
    <location>
        <begin position="57"/>
        <end position="76"/>
    </location>
</feature>